<dbReference type="InterPro" id="IPR031165">
    <property type="entry name" value="GNAT_YJDJ"/>
</dbReference>
<dbReference type="PANTHER" id="PTHR31435">
    <property type="entry name" value="PROTEIN NATD1"/>
    <property type="match status" value="1"/>
</dbReference>
<dbReference type="Gene3D" id="3.40.630.30">
    <property type="match status" value="1"/>
</dbReference>
<dbReference type="PANTHER" id="PTHR31435:SF10">
    <property type="entry name" value="BSR4717 PROTEIN"/>
    <property type="match status" value="1"/>
</dbReference>
<keyword evidence="1" id="KW-0808">Transferase</keyword>
<dbReference type="SUPFAM" id="SSF55729">
    <property type="entry name" value="Acyl-CoA N-acyltransferases (Nat)"/>
    <property type="match status" value="1"/>
</dbReference>
<sequence length="94" mass="10730">MEFTRDSNRIYAINEDGKLLAEVTFPKVTDDVVDINHTFVDDSLRGQGIAGKLMEEVVVFLRENNKKAVLTCSYAILWFGKNEQYKGLIWEGSK</sequence>
<dbReference type="InterPro" id="IPR000182">
    <property type="entry name" value="GNAT_dom"/>
</dbReference>
<dbReference type="GO" id="GO:0016747">
    <property type="term" value="F:acyltransferase activity, transferring groups other than amino-acyl groups"/>
    <property type="evidence" value="ECO:0007669"/>
    <property type="project" value="InterPro"/>
</dbReference>
<dbReference type="EMBL" id="AP023367">
    <property type="protein sequence ID" value="BCJ96208.1"/>
    <property type="molecule type" value="Genomic_DNA"/>
</dbReference>
<protein>
    <submittedName>
        <fullName evidence="1">N-acetyltransferase</fullName>
    </submittedName>
</protein>
<organism evidence="1 2">
    <name type="scientific">Anaerocolumna cellulosilytica</name>
    <dbReference type="NCBI Taxonomy" id="433286"/>
    <lineage>
        <taxon>Bacteria</taxon>
        <taxon>Bacillati</taxon>
        <taxon>Bacillota</taxon>
        <taxon>Clostridia</taxon>
        <taxon>Lachnospirales</taxon>
        <taxon>Lachnospiraceae</taxon>
        <taxon>Anaerocolumna</taxon>
    </lineage>
</organism>
<proteinExistence type="predicted"/>
<name>A0A6S6RBD2_9FIRM</name>
<dbReference type="KEGG" id="acel:acsn021_37770"/>
<evidence type="ECO:0000313" key="2">
    <source>
        <dbReference type="Proteomes" id="UP000515561"/>
    </source>
</evidence>
<dbReference type="Pfam" id="PF14542">
    <property type="entry name" value="Acetyltransf_CG"/>
    <property type="match status" value="1"/>
</dbReference>
<dbReference type="Proteomes" id="UP000515561">
    <property type="component" value="Chromosome"/>
</dbReference>
<evidence type="ECO:0000313" key="1">
    <source>
        <dbReference type="EMBL" id="BCJ96208.1"/>
    </source>
</evidence>
<dbReference type="PROSITE" id="PS51186">
    <property type="entry name" value="GNAT"/>
    <property type="match status" value="1"/>
</dbReference>
<gene>
    <name evidence="1" type="ORF">acsn021_37770</name>
</gene>
<accession>A0A6S6RBD2</accession>
<dbReference type="PROSITE" id="PS51729">
    <property type="entry name" value="GNAT_YJDJ"/>
    <property type="match status" value="1"/>
</dbReference>
<dbReference type="AlphaFoldDB" id="A0A6S6RBD2"/>
<dbReference type="InterPro" id="IPR045057">
    <property type="entry name" value="Gcn5-rel_NAT"/>
</dbReference>
<keyword evidence="2" id="KW-1185">Reference proteome</keyword>
<dbReference type="RefSeq" id="WP_184091554.1">
    <property type="nucleotide sequence ID" value="NZ_AP023367.1"/>
</dbReference>
<reference evidence="1 2" key="1">
    <citation type="journal article" date="2016" name="Int. J. Syst. Evol. Microbiol.">
        <title>Descriptions of Anaerotaenia torta gen. nov., sp. nov. and Anaerocolumna cellulosilytica gen. nov., sp. nov. isolated from a methanogenic reactor of cattle waste.</title>
        <authorList>
            <person name="Uek A."/>
            <person name="Ohtaki Y."/>
            <person name="Kaku N."/>
            <person name="Ueki K."/>
        </authorList>
    </citation>
    <scope>NUCLEOTIDE SEQUENCE [LARGE SCALE GENOMIC DNA]</scope>
    <source>
        <strain evidence="1 2">SN021</strain>
    </source>
</reference>
<dbReference type="CDD" id="cd04301">
    <property type="entry name" value="NAT_SF"/>
    <property type="match status" value="1"/>
</dbReference>
<dbReference type="InterPro" id="IPR016181">
    <property type="entry name" value="Acyl_CoA_acyltransferase"/>
</dbReference>